<keyword evidence="4" id="KW-1185">Reference proteome</keyword>
<reference evidence="3 4" key="1">
    <citation type="submission" date="2024-09" db="EMBL/GenBank/DDBJ databases">
        <authorList>
            <person name="Sun Q."/>
            <person name="Mori K."/>
        </authorList>
    </citation>
    <scope>NUCLEOTIDE SEQUENCE [LARGE SCALE GENOMIC DNA]</scope>
    <source>
        <strain evidence="3 4">ATCC 51272</strain>
    </source>
</reference>
<dbReference type="PANTHER" id="PTHR43566:SF1">
    <property type="entry name" value="AAA+ ATPASE DOMAIN-CONTAINING PROTEIN"/>
    <property type="match status" value="1"/>
</dbReference>
<feature type="domain" description="DUF4143" evidence="2">
    <location>
        <begin position="194"/>
        <end position="352"/>
    </location>
</feature>
<gene>
    <name evidence="3" type="ORF">ACFFK8_02645</name>
</gene>
<dbReference type="InterPro" id="IPR025420">
    <property type="entry name" value="DUF4143"/>
</dbReference>
<evidence type="ECO:0000313" key="4">
    <source>
        <dbReference type="Proteomes" id="UP001589688"/>
    </source>
</evidence>
<evidence type="ECO:0000259" key="1">
    <source>
        <dbReference type="Pfam" id="PF13173"/>
    </source>
</evidence>
<sequence>MYRRAQFDTLLSRMDEPRQFIQVVVGPRQVGKSTMVTQVLEAVSTPHLSFNADHIDENDTDWVRRCWEGARALMQLQGYDQLILVIDEIQKISNWSEAVKREWDSDTMAGVGIKLILLGSSRLMIRKGLTESLAGRFELIRMGHWGLKEMGDAFGLSMNQWIYFGGYPGTASMMGTEHRWRRYVKDALVAPAIEKDVMMTSRIYKPALMVQLFEMGCSYSAELLSLTKMLGQLQDAGNVTTLQSYLNVLRECHLITGLQKYAHDKSRWYQSVPKFQVYNNALLTAFHRTSYGKVRTDPMMWGRWVESAVGVHLMSKAEEEGYGVYYWRERNDEVDYIVDLDGELTAIEVKSGKRGTNKGLPLFAGKFHPCRALVVGTDGLPLEEFFRADMMDILSLPASTPK</sequence>
<dbReference type="Pfam" id="PF13635">
    <property type="entry name" value="DUF4143"/>
    <property type="match status" value="1"/>
</dbReference>
<dbReference type="Pfam" id="PF13173">
    <property type="entry name" value="AAA_14"/>
    <property type="match status" value="1"/>
</dbReference>
<dbReference type="RefSeq" id="WP_044248583.1">
    <property type="nucleotide sequence ID" value="NZ_JADU01000009.1"/>
</dbReference>
<dbReference type="SUPFAM" id="SSF52540">
    <property type="entry name" value="P-loop containing nucleoside triphosphate hydrolases"/>
    <property type="match status" value="1"/>
</dbReference>
<dbReference type="Proteomes" id="UP001589688">
    <property type="component" value="Unassembled WGS sequence"/>
</dbReference>
<name>A0ABV5ZH92_9BACT</name>
<dbReference type="GO" id="GO:0005524">
    <property type="term" value="F:ATP binding"/>
    <property type="evidence" value="ECO:0007669"/>
    <property type="project" value="UniProtKB-KW"/>
</dbReference>
<comment type="caution">
    <text evidence="3">The sequence shown here is derived from an EMBL/GenBank/DDBJ whole genome shotgun (WGS) entry which is preliminary data.</text>
</comment>
<keyword evidence="3" id="KW-0547">Nucleotide-binding</keyword>
<evidence type="ECO:0000313" key="3">
    <source>
        <dbReference type="EMBL" id="MFB9896741.1"/>
    </source>
</evidence>
<organism evidence="3 4">
    <name type="scientific">Hallella seregens ATCC 51272</name>
    <dbReference type="NCBI Taxonomy" id="1336250"/>
    <lineage>
        <taxon>Bacteria</taxon>
        <taxon>Pseudomonadati</taxon>
        <taxon>Bacteroidota</taxon>
        <taxon>Bacteroidia</taxon>
        <taxon>Bacteroidales</taxon>
        <taxon>Prevotellaceae</taxon>
        <taxon>Hallella</taxon>
    </lineage>
</organism>
<dbReference type="EMBL" id="JBHLZF010000001">
    <property type="protein sequence ID" value="MFB9896741.1"/>
    <property type="molecule type" value="Genomic_DNA"/>
</dbReference>
<keyword evidence="3" id="KW-0067">ATP-binding</keyword>
<feature type="domain" description="AAA" evidence="1">
    <location>
        <begin position="21"/>
        <end position="149"/>
    </location>
</feature>
<protein>
    <submittedName>
        <fullName evidence="3">ATP-binding protein</fullName>
    </submittedName>
</protein>
<evidence type="ECO:0000259" key="2">
    <source>
        <dbReference type="Pfam" id="PF13635"/>
    </source>
</evidence>
<dbReference type="InterPro" id="IPR027417">
    <property type="entry name" value="P-loop_NTPase"/>
</dbReference>
<dbReference type="InterPro" id="IPR041682">
    <property type="entry name" value="AAA_14"/>
</dbReference>
<accession>A0ABV5ZH92</accession>
<dbReference type="Gene3D" id="3.40.50.300">
    <property type="entry name" value="P-loop containing nucleotide triphosphate hydrolases"/>
    <property type="match status" value="1"/>
</dbReference>
<dbReference type="PANTHER" id="PTHR43566">
    <property type="entry name" value="CONSERVED PROTEIN"/>
    <property type="match status" value="1"/>
</dbReference>
<proteinExistence type="predicted"/>